<name>A0AA37WM82_9GAMM</name>
<organism evidence="1 2">
    <name type="scientific">Marinibactrum halimedae</name>
    <dbReference type="NCBI Taxonomy" id="1444977"/>
    <lineage>
        <taxon>Bacteria</taxon>
        <taxon>Pseudomonadati</taxon>
        <taxon>Pseudomonadota</taxon>
        <taxon>Gammaproteobacteria</taxon>
        <taxon>Cellvibrionales</taxon>
        <taxon>Cellvibrionaceae</taxon>
        <taxon>Marinibactrum</taxon>
    </lineage>
</organism>
<dbReference type="PANTHER" id="PTHR35370">
    <property type="entry name" value="CYTOPLASMIC PROTEIN-RELATED-RELATED"/>
    <property type="match status" value="1"/>
</dbReference>
<reference evidence="1 2" key="1">
    <citation type="journal article" date="2014" name="Int. J. Syst. Evol. Microbiol.">
        <title>Complete genome sequence of Corynebacterium casei LMG S-19264T (=DSM 44701T), isolated from a smear-ripened cheese.</title>
        <authorList>
            <consortium name="US DOE Joint Genome Institute (JGI-PGF)"/>
            <person name="Walter F."/>
            <person name="Albersmeier A."/>
            <person name="Kalinowski J."/>
            <person name="Ruckert C."/>
        </authorList>
    </citation>
    <scope>NUCLEOTIDE SEQUENCE [LARGE SCALE GENOMIC DNA]</scope>
    <source>
        <strain evidence="1 2">NBRC 110095</strain>
    </source>
</reference>
<dbReference type="PIRSF" id="PIRSF028304">
    <property type="entry name" value="UCP028304"/>
    <property type="match status" value="1"/>
</dbReference>
<dbReference type="NCBIfam" id="TIGR03359">
    <property type="entry name" value="VI_chp_6"/>
    <property type="match status" value="1"/>
</dbReference>
<dbReference type="InterPro" id="IPR010272">
    <property type="entry name" value="T6SS_TssF"/>
</dbReference>
<sequence length="609" mass="67979">MSDSLLHHYENELAFIQQTAAEFAKKHPAAASRLQLNEDTIEDPLVERLISGFAYLNARIQHKLTDGFPELTDAVLDTVYPHYLRPIPSMALVSFEPDPQLDKPEHVPKGTLLESDVFNGEKCRFTTCYDTDILPLKVHEAELMARPFIAPGSNDVPGAAAVLKIRLKALSPDVCIGEFGLKTLRLFLKGQSQFVYPTYDLLLTKTLKVVFAPSDDAEHPSFAGPELLSQVGLNAEDSLLPYPLQSFTGYRLLTEFFAFPEKFHFIDINGLDIHVDESYGDELCLYLYLKDSNTELEHQITAQSFALGCTPVVNLFEQDSDPIALSHHQYQYPVIADSRRRNQMEVYSVDKVTAHASDGSSTEYLPFYGVNHAMAGKESAYWFSQREPVVEGEHNNEMATEVNLSLVDLNFNPHLQKDQTLALKLTCSNRNLAKKLPTGNNQPYLTPVEGDLTVERIACLVSPTAAIRPPMRERSYWRLISHLNLNHLSLGNTPGSSDALKEILRLYDFKDSASTRKMIQAVLGLKTKSITSPIQVDGSIVMCRGTEVEFELDPILLSGTSPLLFASVLEKFCGLYCSINSFTKVTAKIHGKDGVLKRWPPRAGEKALL</sequence>
<dbReference type="RefSeq" id="WP_232592960.1">
    <property type="nucleotide sequence ID" value="NZ_BSPD01000039.1"/>
</dbReference>
<dbReference type="PANTHER" id="PTHR35370:SF1">
    <property type="entry name" value="TYPE VI SECRETION SYSTEM COMPONENT TSSF1"/>
    <property type="match status" value="1"/>
</dbReference>
<evidence type="ECO:0000313" key="1">
    <source>
        <dbReference type="EMBL" id="GLS26060.1"/>
    </source>
</evidence>
<keyword evidence="2" id="KW-1185">Reference proteome</keyword>
<dbReference type="AlphaFoldDB" id="A0AA37WM82"/>
<protein>
    <submittedName>
        <fullName evidence="1">Type VI secretion system protein ImpG</fullName>
    </submittedName>
</protein>
<accession>A0AA37WM82</accession>
<proteinExistence type="predicted"/>
<evidence type="ECO:0000313" key="2">
    <source>
        <dbReference type="Proteomes" id="UP001156870"/>
    </source>
</evidence>
<gene>
    <name evidence="1" type="primary">impG</name>
    <name evidence="1" type="ORF">GCM10007877_17750</name>
</gene>
<comment type="caution">
    <text evidence="1">The sequence shown here is derived from an EMBL/GenBank/DDBJ whole genome shotgun (WGS) entry which is preliminary data.</text>
</comment>
<dbReference type="Pfam" id="PF05947">
    <property type="entry name" value="T6SS_TssF"/>
    <property type="match status" value="1"/>
</dbReference>
<dbReference type="EMBL" id="BSPD01000039">
    <property type="protein sequence ID" value="GLS26060.1"/>
    <property type="molecule type" value="Genomic_DNA"/>
</dbReference>
<dbReference type="Proteomes" id="UP001156870">
    <property type="component" value="Unassembled WGS sequence"/>
</dbReference>